<comment type="caution">
    <text evidence="2">The sequence shown here is derived from an EMBL/GenBank/DDBJ whole genome shotgun (WGS) entry which is preliminary data.</text>
</comment>
<protein>
    <submittedName>
        <fullName evidence="2">M28 family peptidase</fullName>
    </submittedName>
</protein>
<proteinExistence type="predicted"/>
<dbReference type="InterPro" id="IPR007484">
    <property type="entry name" value="Peptidase_M28"/>
</dbReference>
<dbReference type="GO" id="GO:0008235">
    <property type="term" value="F:metalloexopeptidase activity"/>
    <property type="evidence" value="ECO:0007669"/>
    <property type="project" value="InterPro"/>
</dbReference>
<dbReference type="Gene3D" id="3.50.30.30">
    <property type="match status" value="1"/>
</dbReference>
<evidence type="ECO:0000259" key="1">
    <source>
        <dbReference type="Pfam" id="PF04389"/>
    </source>
</evidence>
<dbReference type="Pfam" id="PF04389">
    <property type="entry name" value="Peptidase_M28"/>
    <property type="match status" value="1"/>
</dbReference>
<dbReference type="PANTHER" id="PTHR12147">
    <property type="entry name" value="METALLOPEPTIDASE M28 FAMILY MEMBER"/>
    <property type="match status" value="1"/>
</dbReference>
<dbReference type="InterPro" id="IPR045175">
    <property type="entry name" value="M28_fam"/>
</dbReference>
<dbReference type="AlphaFoldDB" id="A0A8T4ILT6"/>
<name>A0A8T4ILT6_9SPHN</name>
<dbReference type="PANTHER" id="PTHR12147:SF26">
    <property type="entry name" value="PEPTIDASE M28 DOMAIN-CONTAINING PROTEIN"/>
    <property type="match status" value="1"/>
</dbReference>
<organism evidence="2 3">
    <name type="scientific">Stakelama marina</name>
    <dbReference type="NCBI Taxonomy" id="2826939"/>
    <lineage>
        <taxon>Bacteria</taxon>
        <taxon>Pseudomonadati</taxon>
        <taxon>Pseudomonadota</taxon>
        <taxon>Alphaproteobacteria</taxon>
        <taxon>Sphingomonadales</taxon>
        <taxon>Sphingomonadaceae</taxon>
        <taxon>Stakelama</taxon>
    </lineage>
</organism>
<dbReference type="SUPFAM" id="SSF53187">
    <property type="entry name" value="Zn-dependent exopeptidases"/>
    <property type="match status" value="1"/>
</dbReference>
<dbReference type="GO" id="GO:0006508">
    <property type="term" value="P:proteolysis"/>
    <property type="evidence" value="ECO:0007669"/>
    <property type="project" value="InterPro"/>
</dbReference>
<evidence type="ECO:0000313" key="3">
    <source>
        <dbReference type="Proteomes" id="UP000676996"/>
    </source>
</evidence>
<sequence>MVSPGVPAFAQSAPVATAAPAKDWVVKPQWIAAHERFLAGPELRGRGSATHDEAVAAAYVASQFEGYGLHHAPGMDRYVQQAKIVRLGLDGAAQLGVAGKPVDGAALLIGDGREATGTLAVFSGDDLAALPDTDIIAIDSDNISAFDAYRAASAKGARLVIVKADEQTKRLSERFGGRARMPSYLEGAEPEQATSLVTVPAEAMKALAAAGGQAVAFSLPGLVRDTKVTTNAVGYLPGSDPQAGVILFSAHLDHLGMRPDGTMMPGANDDASGTTAVLELAHALAAGKQHRRGILFVAYGSEEIGGFGSKYFGAHPPVPLDDIIANIEVEMIGAQDPKLPDGTMMMTGFGRSNLGPALAAHGALVTKDPYPEQHFFQRSDNYSLALKGVVAHTISGWAVVPTYHSPKDTIGNLDIGFMAKAIQSLIGPARWLADSDFEPEWNPGGRPKE</sequence>
<feature type="domain" description="Peptidase M28" evidence="1">
    <location>
        <begin position="231"/>
        <end position="420"/>
    </location>
</feature>
<dbReference type="Proteomes" id="UP000676996">
    <property type="component" value="Unassembled WGS sequence"/>
</dbReference>
<dbReference type="EMBL" id="JAGRQC010000003">
    <property type="protein sequence ID" value="MBR0553126.1"/>
    <property type="molecule type" value="Genomic_DNA"/>
</dbReference>
<dbReference type="Gene3D" id="3.40.630.10">
    <property type="entry name" value="Zn peptidases"/>
    <property type="match status" value="1"/>
</dbReference>
<evidence type="ECO:0000313" key="2">
    <source>
        <dbReference type="EMBL" id="MBR0553126.1"/>
    </source>
</evidence>
<reference evidence="2" key="1">
    <citation type="submission" date="2021-04" db="EMBL/GenBank/DDBJ databases">
        <title>Ouciella asimina sp. nov., isolated from the surface seawater in the hydrothermal field of Okinawa Trough.</title>
        <authorList>
            <person name="Shuang W."/>
        </authorList>
    </citation>
    <scope>NUCLEOTIDE SEQUENCE</scope>
    <source>
        <strain evidence="2">LXI357</strain>
    </source>
</reference>
<gene>
    <name evidence="2" type="ORF">J7S20_11465</name>
</gene>
<keyword evidence="3" id="KW-1185">Reference proteome</keyword>
<accession>A0A8T4ILT6</accession>